<gene>
    <name evidence="2" type="ORF">RGQ29_024978</name>
</gene>
<dbReference type="AlphaFoldDB" id="A0AAN7ILA5"/>
<sequence>MRGVTYLATTNAGWLPYLADKGIRFVYYSVDRMRRQFGLDQDIPDDFSAIMASPTSVRPFLQHSTFEFWSKHFTAVTIPDSQRGGGTCIAAMHGYWQAVMISFEQELLGSHGFSLILPDGLNAVISANPRLLLPTKDFPTGWEKKVKVTNLPVPAKKGSASRSAKPKTTKKGDDSSETCSDIVPFEGSLPPRGNIVLESSHPPSAHARSSRRHSASKSKSTVPRPSTDAPPSSRTRGSKRKTSPSPLSFSKHKEDTSATRPILLDEPEMEAEPELISIYHPMAKEVFVAMGTPMEGGSVKTPIPSAEPGTVEEGAQTKKVNKSASIPAETPTPQKGVTLLAASQTEIASPTTPLVILTNDPFAALSQAVKDDSSLMAAPLSIPSSATRGSDANLSSEKGSKEVLEDSDDKPTMKKRVSNYDEEDSDEHETEAIEIPDEPKTAANITMPTTSTPATPTAPISSIPIAPVSTTLAAPAFATPTAPVSSTPTAPISTGPTMFPFSHLLPYLFYEFTPSISSIPYTAFHIFF</sequence>
<evidence type="ECO:0000313" key="3">
    <source>
        <dbReference type="Proteomes" id="UP001324115"/>
    </source>
</evidence>
<proteinExistence type="predicted"/>
<feature type="compositionally biased region" description="Polar residues" evidence="1">
    <location>
        <begin position="382"/>
        <end position="397"/>
    </location>
</feature>
<keyword evidence="3" id="KW-1185">Reference proteome</keyword>
<comment type="caution">
    <text evidence="2">The sequence shown here is derived from an EMBL/GenBank/DDBJ whole genome shotgun (WGS) entry which is preliminary data.</text>
</comment>
<feature type="region of interest" description="Disordered" evidence="1">
    <location>
        <begin position="381"/>
        <end position="431"/>
    </location>
</feature>
<feature type="compositionally biased region" description="Acidic residues" evidence="1">
    <location>
        <begin position="420"/>
        <end position="431"/>
    </location>
</feature>
<feature type="region of interest" description="Disordered" evidence="1">
    <location>
        <begin position="304"/>
        <end position="332"/>
    </location>
</feature>
<protein>
    <submittedName>
        <fullName evidence="2">Uncharacterized protein</fullName>
    </submittedName>
</protein>
<reference evidence="2 3" key="1">
    <citation type="journal article" date="2023" name="G3 (Bethesda)">
        <title>A haplotype-resolved chromosome-scale genome for Quercus rubra L. provides insights into the genetics of adaptive traits for red oak species.</title>
        <authorList>
            <person name="Kapoor B."/>
            <person name="Jenkins J."/>
            <person name="Schmutz J."/>
            <person name="Zhebentyayeva T."/>
            <person name="Kuelheim C."/>
            <person name="Coggeshall M."/>
            <person name="Heim C."/>
            <person name="Lasky J.R."/>
            <person name="Leites L."/>
            <person name="Islam-Faridi N."/>
            <person name="Romero-Severson J."/>
            <person name="DeLeo V.L."/>
            <person name="Lucas S.M."/>
            <person name="Lazic D."/>
            <person name="Gailing O."/>
            <person name="Carlson J."/>
            <person name="Staton M."/>
        </authorList>
    </citation>
    <scope>NUCLEOTIDE SEQUENCE [LARGE SCALE GENOMIC DNA]</scope>
    <source>
        <strain evidence="2">Pseudo-F2</strain>
    </source>
</reference>
<feature type="compositionally biased region" description="Basic and acidic residues" evidence="1">
    <location>
        <begin position="398"/>
        <end position="412"/>
    </location>
</feature>
<organism evidence="2 3">
    <name type="scientific">Quercus rubra</name>
    <name type="common">Northern red oak</name>
    <name type="synonym">Quercus borealis</name>
    <dbReference type="NCBI Taxonomy" id="3512"/>
    <lineage>
        <taxon>Eukaryota</taxon>
        <taxon>Viridiplantae</taxon>
        <taxon>Streptophyta</taxon>
        <taxon>Embryophyta</taxon>
        <taxon>Tracheophyta</taxon>
        <taxon>Spermatophyta</taxon>
        <taxon>Magnoliopsida</taxon>
        <taxon>eudicotyledons</taxon>
        <taxon>Gunneridae</taxon>
        <taxon>Pentapetalae</taxon>
        <taxon>rosids</taxon>
        <taxon>fabids</taxon>
        <taxon>Fagales</taxon>
        <taxon>Fagaceae</taxon>
        <taxon>Quercus</taxon>
    </lineage>
</organism>
<dbReference type="EMBL" id="JAXUIC010000007">
    <property type="protein sequence ID" value="KAK4581589.1"/>
    <property type="molecule type" value="Genomic_DNA"/>
</dbReference>
<feature type="region of interest" description="Disordered" evidence="1">
    <location>
        <begin position="153"/>
        <end position="261"/>
    </location>
</feature>
<evidence type="ECO:0000256" key="1">
    <source>
        <dbReference type="SAM" id="MobiDB-lite"/>
    </source>
</evidence>
<dbReference type="Proteomes" id="UP001324115">
    <property type="component" value="Unassembled WGS sequence"/>
</dbReference>
<accession>A0AAN7ILA5</accession>
<evidence type="ECO:0000313" key="2">
    <source>
        <dbReference type="EMBL" id="KAK4581589.1"/>
    </source>
</evidence>
<name>A0AAN7ILA5_QUERU</name>